<sequence>MSEANDFLPVNCLISMFTILNITFVACGGYFIYRIIKFIVSFHYQWSVFQKVQGPTDYHCFYGNLHTFPKDCGEDVQIAFILNLVRKYPKYFRLWRGPFIPTIVVYHPDTVKQILKTSDQKPMGLSANYGFLLPWLGPGLVIAKESQWKRSRRLLSPAFHFDILKPYIAIYNDAANVLEKLAVIADTGKPFEVFEAISLCTLDIIMRCAFSYHTDCQRQKETHPYVQAVHALTDIVEYRARNPILYPDFIFYLTKRGREFLKCCKFVHSVAERVIYTRRKTLEKEGVSSGKFLDLVDILLTARDETGDGLTPLEIRNETDTFMFGGHDTTSSAMSWILYSLAEHMDVQNKVRIELDSVLEGRQSDDLLWDDLPLLEYMGMVIKEAMRQHCPVPVFARQLKTDDQIDGHILPAGTTVVIDLYMLHHNEEVWERPMEFIPERFSKENASKIDPFQFIPFSAGHRNCIGQKFGMNEMKVILSKLVHRYKFELEPSHIPQKKASLVMRAVNGILLRVSSR</sequence>
<dbReference type="EMBL" id="JBJQND010000011">
    <property type="protein sequence ID" value="KAL3862149.1"/>
    <property type="molecule type" value="Genomic_DNA"/>
</dbReference>
<evidence type="ECO:0000256" key="2">
    <source>
        <dbReference type="ARBA" id="ARBA00010617"/>
    </source>
</evidence>
<keyword evidence="7 9" id="KW-0503">Monooxygenase</keyword>
<dbReference type="PRINTS" id="PR00385">
    <property type="entry name" value="P450"/>
</dbReference>
<keyword evidence="10" id="KW-0472">Membrane</keyword>
<keyword evidence="4 8" id="KW-0479">Metal-binding</keyword>
<feature type="binding site" description="axial binding residue" evidence="8">
    <location>
        <position position="464"/>
    </location>
    <ligand>
        <name>heme</name>
        <dbReference type="ChEBI" id="CHEBI:30413"/>
    </ligand>
    <ligandPart>
        <name>Fe</name>
        <dbReference type="ChEBI" id="CHEBI:18248"/>
    </ligandPart>
</feature>
<keyword evidence="10" id="KW-1133">Transmembrane helix</keyword>
<evidence type="ECO:0000256" key="3">
    <source>
        <dbReference type="ARBA" id="ARBA00022617"/>
    </source>
</evidence>
<dbReference type="PRINTS" id="PR00463">
    <property type="entry name" value="EP450I"/>
</dbReference>
<dbReference type="InterPro" id="IPR036396">
    <property type="entry name" value="Cyt_P450_sf"/>
</dbReference>
<keyword evidence="3 8" id="KW-0349">Heme</keyword>
<gene>
    <name evidence="11" type="ORF">ACJMK2_008137</name>
</gene>
<evidence type="ECO:0008006" key="13">
    <source>
        <dbReference type="Google" id="ProtNLM"/>
    </source>
</evidence>
<keyword evidence="12" id="KW-1185">Reference proteome</keyword>
<dbReference type="PANTHER" id="PTHR24291:SF201">
    <property type="entry name" value="CYTOCHROME P450, FAMILY 4, SUBFAMILY B, POLYPEPTIDE 7"/>
    <property type="match status" value="1"/>
</dbReference>
<proteinExistence type="inferred from homology"/>
<dbReference type="GO" id="GO:0046872">
    <property type="term" value="F:metal ion binding"/>
    <property type="evidence" value="ECO:0007669"/>
    <property type="project" value="UniProtKB-KW"/>
</dbReference>
<evidence type="ECO:0000256" key="4">
    <source>
        <dbReference type="ARBA" id="ARBA00022723"/>
    </source>
</evidence>
<dbReference type="Gene3D" id="1.10.630.10">
    <property type="entry name" value="Cytochrome P450"/>
    <property type="match status" value="1"/>
</dbReference>
<evidence type="ECO:0000256" key="1">
    <source>
        <dbReference type="ARBA" id="ARBA00001971"/>
    </source>
</evidence>
<dbReference type="FunFam" id="1.10.630.10:FF:000182">
    <property type="entry name" value="Cytochrome P450 3A4"/>
    <property type="match status" value="1"/>
</dbReference>
<dbReference type="PROSITE" id="PS00086">
    <property type="entry name" value="CYTOCHROME_P450"/>
    <property type="match status" value="1"/>
</dbReference>
<reference evidence="11 12" key="1">
    <citation type="submission" date="2024-11" db="EMBL/GenBank/DDBJ databases">
        <title>Chromosome-level genome assembly of the freshwater bivalve Anodonta woodiana.</title>
        <authorList>
            <person name="Chen X."/>
        </authorList>
    </citation>
    <scope>NUCLEOTIDE SEQUENCE [LARGE SCALE GENOMIC DNA]</scope>
    <source>
        <strain evidence="11">MN2024</strain>
        <tissue evidence="11">Gills</tissue>
    </source>
</reference>
<comment type="caution">
    <text evidence="11">The sequence shown here is derived from an EMBL/GenBank/DDBJ whole genome shotgun (WGS) entry which is preliminary data.</text>
</comment>
<accession>A0ABD3VKM6</accession>
<dbReference type="InterPro" id="IPR001128">
    <property type="entry name" value="Cyt_P450"/>
</dbReference>
<keyword evidence="6 8" id="KW-0408">Iron</keyword>
<evidence type="ECO:0000256" key="5">
    <source>
        <dbReference type="ARBA" id="ARBA00023002"/>
    </source>
</evidence>
<evidence type="ECO:0000313" key="12">
    <source>
        <dbReference type="Proteomes" id="UP001634394"/>
    </source>
</evidence>
<feature type="transmembrane region" description="Helical" evidence="10">
    <location>
        <begin position="12"/>
        <end position="33"/>
    </location>
</feature>
<evidence type="ECO:0000256" key="6">
    <source>
        <dbReference type="ARBA" id="ARBA00023004"/>
    </source>
</evidence>
<keyword evidence="5 9" id="KW-0560">Oxidoreductase</keyword>
<dbReference type="AlphaFoldDB" id="A0ABD3VKM6"/>
<keyword evidence="10" id="KW-0812">Transmembrane</keyword>
<evidence type="ECO:0000256" key="9">
    <source>
        <dbReference type="RuleBase" id="RU000461"/>
    </source>
</evidence>
<name>A0ABD3VKM6_SINWO</name>
<dbReference type="InterPro" id="IPR002401">
    <property type="entry name" value="Cyt_P450_E_grp-I"/>
</dbReference>
<dbReference type="Proteomes" id="UP001634394">
    <property type="component" value="Unassembled WGS sequence"/>
</dbReference>
<evidence type="ECO:0000256" key="10">
    <source>
        <dbReference type="SAM" id="Phobius"/>
    </source>
</evidence>
<dbReference type="InterPro" id="IPR017972">
    <property type="entry name" value="Cyt_P450_CS"/>
</dbReference>
<evidence type="ECO:0000256" key="7">
    <source>
        <dbReference type="ARBA" id="ARBA00023033"/>
    </source>
</evidence>
<evidence type="ECO:0000256" key="8">
    <source>
        <dbReference type="PIRSR" id="PIRSR602401-1"/>
    </source>
</evidence>
<dbReference type="GO" id="GO:0004497">
    <property type="term" value="F:monooxygenase activity"/>
    <property type="evidence" value="ECO:0007669"/>
    <property type="project" value="UniProtKB-KW"/>
</dbReference>
<dbReference type="InterPro" id="IPR050196">
    <property type="entry name" value="Cytochrome_P450_Monoox"/>
</dbReference>
<protein>
    <recommendedName>
        <fullName evidence="13">Cytochrome P450</fullName>
    </recommendedName>
</protein>
<dbReference type="SUPFAM" id="SSF48264">
    <property type="entry name" value="Cytochrome P450"/>
    <property type="match status" value="1"/>
</dbReference>
<dbReference type="PANTHER" id="PTHR24291">
    <property type="entry name" value="CYTOCHROME P450 FAMILY 4"/>
    <property type="match status" value="1"/>
</dbReference>
<comment type="cofactor">
    <cofactor evidence="1 8">
        <name>heme</name>
        <dbReference type="ChEBI" id="CHEBI:30413"/>
    </cofactor>
</comment>
<organism evidence="11 12">
    <name type="scientific">Sinanodonta woodiana</name>
    <name type="common">Chinese pond mussel</name>
    <name type="synonym">Anodonta woodiana</name>
    <dbReference type="NCBI Taxonomy" id="1069815"/>
    <lineage>
        <taxon>Eukaryota</taxon>
        <taxon>Metazoa</taxon>
        <taxon>Spiralia</taxon>
        <taxon>Lophotrochozoa</taxon>
        <taxon>Mollusca</taxon>
        <taxon>Bivalvia</taxon>
        <taxon>Autobranchia</taxon>
        <taxon>Heteroconchia</taxon>
        <taxon>Palaeoheterodonta</taxon>
        <taxon>Unionida</taxon>
        <taxon>Unionoidea</taxon>
        <taxon>Unionidae</taxon>
        <taxon>Unioninae</taxon>
        <taxon>Sinanodonta</taxon>
    </lineage>
</organism>
<comment type="similarity">
    <text evidence="2 9">Belongs to the cytochrome P450 family.</text>
</comment>
<evidence type="ECO:0000313" key="11">
    <source>
        <dbReference type="EMBL" id="KAL3862149.1"/>
    </source>
</evidence>
<dbReference type="CDD" id="cd20659">
    <property type="entry name" value="CYP4B_4F-like"/>
    <property type="match status" value="1"/>
</dbReference>
<dbReference type="Pfam" id="PF00067">
    <property type="entry name" value="p450"/>
    <property type="match status" value="1"/>
</dbReference>